<accession>A0A314L404</accession>
<keyword evidence="3" id="KW-1185">Reference proteome</keyword>
<organism evidence="2 3">
    <name type="scientific">Nicotiana attenuata</name>
    <name type="common">Coyote tobacco</name>
    <dbReference type="NCBI Taxonomy" id="49451"/>
    <lineage>
        <taxon>Eukaryota</taxon>
        <taxon>Viridiplantae</taxon>
        <taxon>Streptophyta</taxon>
        <taxon>Embryophyta</taxon>
        <taxon>Tracheophyta</taxon>
        <taxon>Spermatophyta</taxon>
        <taxon>Magnoliopsida</taxon>
        <taxon>eudicotyledons</taxon>
        <taxon>Gunneridae</taxon>
        <taxon>Pentapetalae</taxon>
        <taxon>asterids</taxon>
        <taxon>lamiids</taxon>
        <taxon>Solanales</taxon>
        <taxon>Solanaceae</taxon>
        <taxon>Nicotianoideae</taxon>
        <taxon>Nicotianeae</taxon>
        <taxon>Nicotiana</taxon>
    </lineage>
</organism>
<keyword evidence="1" id="KW-1133">Transmembrane helix</keyword>
<dbReference type="AlphaFoldDB" id="A0A314L404"/>
<comment type="caution">
    <text evidence="2">The sequence shown here is derived from an EMBL/GenBank/DDBJ whole genome shotgun (WGS) entry which is preliminary data.</text>
</comment>
<gene>
    <name evidence="2" type="ORF">A4A49_10462</name>
</gene>
<dbReference type="Gramene" id="OIT36376">
    <property type="protein sequence ID" value="OIT36376"/>
    <property type="gene ID" value="A4A49_10462"/>
</dbReference>
<dbReference type="Proteomes" id="UP000187609">
    <property type="component" value="Unassembled WGS sequence"/>
</dbReference>
<evidence type="ECO:0000313" key="2">
    <source>
        <dbReference type="EMBL" id="OIT36376.1"/>
    </source>
</evidence>
<sequence length="82" mass="9239">MEFGIDKLKSVENMVENAKETLKISSLVQSWIQSPVAFTISIGLVLIFFYLCGCCCKGKKGNVKMVKAPGRRNNARVSRHYR</sequence>
<dbReference type="EMBL" id="MJEQ01000439">
    <property type="protein sequence ID" value="OIT36376.1"/>
    <property type="molecule type" value="Genomic_DNA"/>
</dbReference>
<feature type="transmembrane region" description="Helical" evidence="1">
    <location>
        <begin position="36"/>
        <end position="56"/>
    </location>
</feature>
<keyword evidence="1" id="KW-0812">Transmembrane</keyword>
<proteinExistence type="predicted"/>
<evidence type="ECO:0000313" key="3">
    <source>
        <dbReference type="Proteomes" id="UP000187609"/>
    </source>
</evidence>
<reference evidence="2" key="1">
    <citation type="submission" date="2016-11" db="EMBL/GenBank/DDBJ databases">
        <title>The genome of Nicotiana attenuata.</title>
        <authorList>
            <person name="Xu S."/>
            <person name="Brockmoeller T."/>
            <person name="Gaquerel E."/>
            <person name="Navarro A."/>
            <person name="Kuhl H."/>
            <person name="Gase K."/>
            <person name="Ling Z."/>
            <person name="Zhou W."/>
            <person name="Kreitzer C."/>
            <person name="Stanke M."/>
            <person name="Tang H."/>
            <person name="Lyons E."/>
            <person name="Pandey P."/>
            <person name="Pandey S.P."/>
            <person name="Timmermann B."/>
            <person name="Baldwin I.T."/>
        </authorList>
    </citation>
    <scope>NUCLEOTIDE SEQUENCE [LARGE SCALE GENOMIC DNA]</scope>
    <source>
        <strain evidence="2">UT</strain>
    </source>
</reference>
<evidence type="ECO:0000256" key="1">
    <source>
        <dbReference type="SAM" id="Phobius"/>
    </source>
</evidence>
<protein>
    <submittedName>
        <fullName evidence="2">Uncharacterized protein</fullName>
    </submittedName>
</protein>
<keyword evidence="1" id="KW-0472">Membrane</keyword>
<name>A0A314L404_NICAT</name>